<evidence type="ECO:0000313" key="2">
    <source>
        <dbReference type="EMBL" id="SPC99036.1"/>
    </source>
</evidence>
<feature type="compositionally biased region" description="Polar residues" evidence="1">
    <location>
        <begin position="67"/>
        <end position="81"/>
    </location>
</feature>
<accession>A0A2N9G8R1</accession>
<dbReference type="AlphaFoldDB" id="A0A2N9G8R1"/>
<dbReference type="EMBL" id="OIVN01001927">
    <property type="protein sequence ID" value="SPC99036.1"/>
    <property type="molecule type" value="Genomic_DNA"/>
</dbReference>
<name>A0A2N9G8R1_FAGSY</name>
<reference evidence="2" key="1">
    <citation type="submission" date="2018-02" db="EMBL/GenBank/DDBJ databases">
        <authorList>
            <person name="Cohen D.B."/>
            <person name="Kent A.D."/>
        </authorList>
    </citation>
    <scope>NUCLEOTIDE SEQUENCE</scope>
</reference>
<gene>
    <name evidence="2" type="ORF">FSB_LOCUS26918</name>
</gene>
<sequence length="196" mass="21623">MWVGAELRCSFPPPPHGQSLAATRTLSLSSVLHLSTTDSLSPPSVFLSPPRRFPAPTEPTTPHHTTLQTSLAETPFLNKTQPPALANRDHRSTAHGWQRKRFAEAVQGQRRRSMPVLLVARDDSGGIGAELVRSRSSRTTRQRRWLLVVLDLGRSHLLSSRSPRVTVVSAFSDLHQNFQGSRAASGSTQGSPRFFF</sequence>
<feature type="compositionally biased region" description="Low complexity" evidence="1">
    <location>
        <begin position="36"/>
        <end position="50"/>
    </location>
</feature>
<evidence type="ECO:0000256" key="1">
    <source>
        <dbReference type="SAM" id="MobiDB-lite"/>
    </source>
</evidence>
<protein>
    <submittedName>
        <fullName evidence="2">Uncharacterized protein</fullName>
    </submittedName>
</protein>
<feature type="region of interest" description="Disordered" evidence="1">
    <location>
        <begin position="36"/>
        <end position="99"/>
    </location>
</feature>
<proteinExistence type="predicted"/>
<organism evidence="2">
    <name type="scientific">Fagus sylvatica</name>
    <name type="common">Beechnut</name>
    <dbReference type="NCBI Taxonomy" id="28930"/>
    <lineage>
        <taxon>Eukaryota</taxon>
        <taxon>Viridiplantae</taxon>
        <taxon>Streptophyta</taxon>
        <taxon>Embryophyta</taxon>
        <taxon>Tracheophyta</taxon>
        <taxon>Spermatophyta</taxon>
        <taxon>Magnoliopsida</taxon>
        <taxon>eudicotyledons</taxon>
        <taxon>Gunneridae</taxon>
        <taxon>Pentapetalae</taxon>
        <taxon>rosids</taxon>
        <taxon>fabids</taxon>
        <taxon>Fagales</taxon>
        <taxon>Fagaceae</taxon>
        <taxon>Fagus</taxon>
    </lineage>
</organism>